<reference evidence="2" key="2">
    <citation type="submission" date="2008-05" db="EMBL/GenBank/DDBJ databases">
        <title>Genome sequence of Clostridium botulinum Ba4 strain 657.</title>
        <authorList>
            <person name="Shrivastava S."/>
            <person name="Brown J.L."/>
            <person name="Bruce D."/>
            <person name="Detter C."/>
            <person name="Munk C."/>
            <person name="Smith L.A."/>
            <person name="Smith T.J."/>
            <person name="Sutton G."/>
            <person name="Brettin T.S."/>
        </authorList>
    </citation>
    <scope>NUCLEOTIDE SEQUENCE [LARGE SCALE GENOMIC DNA]</scope>
    <source>
        <strain evidence="2">657 / Type Ba4</strain>
    </source>
</reference>
<proteinExistence type="predicted"/>
<name>A0A3F2ZZL7_CLOB6</name>
<sequence length="51" mass="6325">MFKKILDDIYWWFCESPTIDRFESWLVNNRFETLSKLGIKLWDYRMGGDFL</sequence>
<evidence type="ECO:0000313" key="1">
    <source>
        <dbReference type="EMBL" id="ACQ52275.1"/>
    </source>
</evidence>
<organism evidence="1 2">
    <name type="scientific">Clostridium botulinum (strain 657 / Type Ba4)</name>
    <dbReference type="NCBI Taxonomy" id="515621"/>
    <lineage>
        <taxon>Bacteria</taxon>
        <taxon>Bacillati</taxon>
        <taxon>Bacillota</taxon>
        <taxon>Clostridia</taxon>
        <taxon>Eubacteriales</taxon>
        <taxon>Clostridiaceae</taxon>
        <taxon>Clostridium</taxon>
    </lineage>
</organism>
<dbReference type="Proteomes" id="UP000002333">
    <property type="component" value="Chromosome"/>
</dbReference>
<dbReference type="AlphaFoldDB" id="A0A3F2ZZL7"/>
<dbReference type="GeneID" id="44156904"/>
<reference evidence="1 2" key="1">
    <citation type="journal article" date="2007" name="PLoS ONE">
        <title>Analysis of the neurotoxin complex genes in Clostridium botulinum A1-A4 and B1 strains: BoNT/A3, /Ba4 and /B1 clusters are located within plasmids.</title>
        <authorList>
            <person name="Smith T.J."/>
            <person name="Hill K.K."/>
            <person name="Foley B.T."/>
            <person name="Detter J.C."/>
            <person name="Munk A.C."/>
            <person name="Bruce D.C."/>
            <person name="Doggett N.A."/>
            <person name="Smith L.A."/>
            <person name="Marks J.D."/>
            <person name="Xie G."/>
            <person name="Brettin T.S."/>
        </authorList>
    </citation>
    <scope>NUCLEOTIDE SEQUENCE [LARGE SCALE GENOMIC DNA]</scope>
    <source>
        <strain evidence="2">657 / Type Ba4</strain>
    </source>
</reference>
<protein>
    <submittedName>
        <fullName evidence="1">Uncharacterized protein</fullName>
    </submittedName>
</protein>
<dbReference type="KEGG" id="cbi:CLJ_B1805"/>
<gene>
    <name evidence="1" type="ordered locus">CLJ_B1805</name>
</gene>
<dbReference type="RefSeq" id="WP_012047629.1">
    <property type="nucleotide sequence ID" value="NC_012658.1"/>
</dbReference>
<accession>A0A3F2ZZL7</accession>
<dbReference type="EMBL" id="CP001083">
    <property type="protein sequence ID" value="ACQ52275.1"/>
    <property type="molecule type" value="Genomic_DNA"/>
</dbReference>
<evidence type="ECO:0000313" key="2">
    <source>
        <dbReference type="Proteomes" id="UP000002333"/>
    </source>
</evidence>